<dbReference type="SUPFAM" id="SSF55874">
    <property type="entry name" value="ATPase domain of HSP90 chaperone/DNA topoisomerase II/histidine kinase"/>
    <property type="match status" value="1"/>
</dbReference>
<dbReference type="EC" id="2.7.13.3" evidence="2"/>
<dbReference type="InterPro" id="IPR003594">
    <property type="entry name" value="HATPase_dom"/>
</dbReference>
<organism evidence="6 7">
    <name type="scientific">Amycolatopsis vastitatis</name>
    <dbReference type="NCBI Taxonomy" id="1905142"/>
    <lineage>
        <taxon>Bacteria</taxon>
        <taxon>Bacillati</taxon>
        <taxon>Actinomycetota</taxon>
        <taxon>Actinomycetes</taxon>
        <taxon>Pseudonocardiales</taxon>
        <taxon>Pseudonocardiaceae</taxon>
        <taxon>Amycolatopsis</taxon>
    </lineage>
</organism>
<keyword evidence="4" id="KW-0902">Two-component regulatory system</keyword>
<dbReference type="GO" id="GO:0000160">
    <property type="term" value="P:phosphorelay signal transduction system"/>
    <property type="evidence" value="ECO:0007669"/>
    <property type="project" value="UniProtKB-KW"/>
</dbReference>
<dbReference type="Pfam" id="PF02518">
    <property type="entry name" value="HATPase_c"/>
    <property type="match status" value="1"/>
</dbReference>
<dbReference type="InterPro" id="IPR004358">
    <property type="entry name" value="Sig_transdc_His_kin-like_C"/>
</dbReference>
<evidence type="ECO:0000313" key="6">
    <source>
        <dbReference type="EMBL" id="OXM60499.1"/>
    </source>
</evidence>
<dbReference type="PROSITE" id="PS50109">
    <property type="entry name" value="HIS_KIN"/>
    <property type="match status" value="1"/>
</dbReference>
<sequence length="780" mass="85314">MTPMSDHLPDPTVGLASWRFPDLVTTLLDSNELPTRTVARVAAEDLARGWSPESAVRRLSDMGEYAVAVKAVTELEDLAVMSAEQVERCREYLADARNKADEELTAKRHLLMARADRAGLELPSEVTGRVQVGSRRVSVEAPLNEAAAALAGAERDKEQRLLARIERHRRELPDGLACYLLDLVAAGEYRLAEEALKEPDDHIRIPVSVSEQPWPFRTVELVRICQWLSTSGAGQPLVRRYMPDDAAGQAMIAAIIDLPTGSRAAIAAYVAALQRLVADVDVAPPLEEEDGVLYTRLVLPDDPKLPQLAFTGREPVRFAVGREQGEAAFRLALDVVDNGSSTQVVVDVAAVLGLLVGDDDGKPRSREARLISLLRTICTQRGVGAVLAGSLSTEHPQRLRAHAWWLLYLLGHTLKSAQLDALLEVTGRHVPALLAVIRRMVPSKEFDLTAEREAAEFDKVLADAVRADLGDELFAMLSAIAMYQPADEQSLREYLLTLLGEASCEAAVDSMINVEETLARLKELRYLPHWSPDSVDLTPCGCGVVRALRRLPEAVVQDPVSRLVEQYNRSVEKRSHDALYRRVLEDTVHVWAGQHDPGPADDRANVSANRKVRRSMAEWMDPNQRFDLRLECEFVWRKMEACDRAVDVLFHSAAEATCVGRVMGLRLALENIIGNGVRAARATTRSGGSGTVTITLSVDSATRTALIEIADSGAGVPKHVYEVLESNVIPDSTEHTGSGGGLECARFWIESLGGTVRLMLEKSVLGGARFLISLPVVTGA</sequence>
<dbReference type="InterPro" id="IPR005467">
    <property type="entry name" value="His_kinase_dom"/>
</dbReference>
<keyword evidence="7" id="KW-1185">Reference proteome</keyword>
<dbReference type="SMART" id="SM00387">
    <property type="entry name" value="HATPase_c"/>
    <property type="match status" value="1"/>
</dbReference>
<keyword evidence="3" id="KW-0418">Kinase</keyword>
<dbReference type="AlphaFoldDB" id="A0A229SPC4"/>
<evidence type="ECO:0000256" key="2">
    <source>
        <dbReference type="ARBA" id="ARBA00012438"/>
    </source>
</evidence>
<dbReference type="InterPro" id="IPR036890">
    <property type="entry name" value="HATPase_C_sf"/>
</dbReference>
<evidence type="ECO:0000256" key="4">
    <source>
        <dbReference type="ARBA" id="ARBA00023012"/>
    </source>
</evidence>
<reference evidence="7" key="1">
    <citation type="submission" date="2017-07" db="EMBL/GenBank/DDBJ databases">
        <title>Comparative genome mining reveals phylogenetic distribution patterns of secondary metabolites in Amycolatopsis.</title>
        <authorList>
            <person name="Adamek M."/>
            <person name="Alanjary M."/>
            <person name="Sales-Ortells H."/>
            <person name="Goodfellow M."/>
            <person name="Bull A.T."/>
            <person name="Kalinowski J."/>
            <person name="Ziemert N."/>
        </authorList>
    </citation>
    <scope>NUCLEOTIDE SEQUENCE [LARGE SCALE GENOMIC DNA]</scope>
    <source>
        <strain evidence="7">H5</strain>
    </source>
</reference>
<dbReference type="Gene3D" id="3.30.565.10">
    <property type="entry name" value="Histidine kinase-like ATPase, C-terminal domain"/>
    <property type="match status" value="1"/>
</dbReference>
<evidence type="ECO:0000259" key="5">
    <source>
        <dbReference type="PROSITE" id="PS50109"/>
    </source>
</evidence>
<evidence type="ECO:0000256" key="3">
    <source>
        <dbReference type="ARBA" id="ARBA00022777"/>
    </source>
</evidence>
<comment type="catalytic activity">
    <reaction evidence="1">
        <text>ATP + protein L-histidine = ADP + protein N-phospho-L-histidine.</text>
        <dbReference type="EC" id="2.7.13.3"/>
    </reaction>
</comment>
<proteinExistence type="predicted"/>
<dbReference type="Proteomes" id="UP000215199">
    <property type="component" value="Unassembled WGS sequence"/>
</dbReference>
<feature type="domain" description="Histidine kinase" evidence="5">
    <location>
        <begin position="665"/>
        <end position="778"/>
    </location>
</feature>
<name>A0A229SPC4_9PSEU</name>
<comment type="caution">
    <text evidence="6">The sequence shown here is derived from an EMBL/GenBank/DDBJ whole genome shotgun (WGS) entry which is preliminary data.</text>
</comment>
<dbReference type="GO" id="GO:0004673">
    <property type="term" value="F:protein histidine kinase activity"/>
    <property type="evidence" value="ECO:0007669"/>
    <property type="project" value="UniProtKB-EC"/>
</dbReference>
<evidence type="ECO:0000256" key="1">
    <source>
        <dbReference type="ARBA" id="ARBA00000085"/>
    </source>
</evidence>
<evidence type="ECO:0000313" key="7">
    <source>
        <dbReference type="Proteomes" id="UP000215199"/>
    </source>
</evidence>
<protein>
    <recommendedName>
        <fullName evidence="2">histidine kinase</fullName>
        <ecNumber evidence="2">2.7.13.3</ecNumber>
    </recommendedName>
</protein>
<keyword evidence="3" id="KW-0808">Transferase</keyword>
<dbReference type="EMBL" id="NMUL01000060">
    <property type="protein sequence ID" value="OXM60499.1"/>
    <property type="molecule type" value="Genomic_DNA"/>
</dbReference>
<dbReference type="PRINTS" id="PR00344">
    <property type="entry name" value="BCTRLSENSOR"/>
</dbReference>
<accession>A0A229SPC4</accession>
<gene>
    <name evidence="6" type="ORF">CF165_42525</name>
</gene>